<dbReference type="Proteomes" id="UP000288216">
    <property type="component" value="Unassembled WGS sequence"/>
</dbReference>
<dbReference type="GO" id="GO:0008113">
    <property type="term" value="F:peptide-methionine (S)-S-oxide reductase activity"/>
    <property type="evidence" value="ECO:0007669"/>
    <property type="project" value="UniProtKB-EC"/>
</dbReference>
<evidence type="ECO:0000256" key="1">
    <source>
        <dbReference type="ARBA" id="ARBA00005591"/>
    </source>
</evidence>
<evidence type="ECO:0000313" key="11">
    <source>
        <dbReference type="EMBL" id="GCB72235.1"/>
    </source>
</evidence>
<keyword evidence="12" id="KW-1185">Reference proteome</keyword>
<comment type="similarity">
    <text evidence="1">Belongs to the MsrA Met sulfoxide reductase family.</text>
</comment>
<comment type="catalytic activity">
    <reaction evidence="8">
        <text>[thioredoxin]-disulfide + L-methionine + H2O = L-methionine (S)-S-oxide + [thioredoxin]-dithiol</text>
        <dbReference type="Rhea" id="RHEA:19993"/>
        <dbReference type="Rhea" id="RHEA-COMP:10698"/>
        <dbReference type="Rhea" id="RHEA-COMP:10700"/>
        <dbReference type="ChEBI" id="CHEBI:15377"/>
        <dbReference type="ChEBI" id="CHEBI:29950"/>
        <dbReference type="ChEBI" id="CHEBI:50058"/>
        <dbReference type="ChEBI" id="CHEBI:57844"/>
        <dbReference type="ChEBI" id="CHEBI:58772"/>
        <dbReference type="EC" id="1.8.4.11"/>
    </reaction>
</comment>
<reference evidence="11 12" key="1">
    <citation type="journal article" date="2018" name="Nat. Ecol. Evol.">
        <title>Shark genomes provide insights into elasmobranch evolution and the origin of vertebrates.</title>
        <authorList>
            <person name="Hara Y"/>
            <person name="Yamaguchi K"/>
            <person name="Onimaru K"/>
            <person name="Kadota M"/>
            <person name="Koyanagi M"/>
            <person name="Keeley SD"/>
            <person name="Tatsumi K"/>
            <person name="Tanaka K"/>
            <person name="Motone F"/>
            <person name="Kageyama Y"/>
            <person name="Nozu R"/>
            <person name="Adachi N"/>
            <person name="Nishimura O"/>
            <person name="Nakagawa R"/>
            <person name="Tanegashima C"/>
            <person name="Kiyatake I"/>
            <person name="Matsumoto R"/>
            <person name="Murakumo K"/>
            <person name="Nishida K"/>
            <person name="Terakita A"/>
            <person name="Kuratani S"/>
            <person name="Sato K"/>
            <person name="Hyodo S Kuraku.S."/>
        </authorList>
    </citation>
    <scope>NUCLEOTIDE SEQUENCE [LARGE SCALE GENOMIC DNA]</scope>
</reference>
<dbReference type="Gene3D" id="3.30.1060.10">
    <property type="entry name" value="Peptide methionine sulphoxide reductase MsrA"/>
    <property type="match status" value="1"/>
</dbReference>
<evidence type="ECO:0000256" key="7">
    <source>
        <dbReference type="ARBA" id="ARBA00047806"/>
    </source>
</evidence>
<dbReference type="PANTHER" id="PTHR42799">
    <property type="entry name" value="MITOCHONDRIAL PEPTIDE METHIONINE SULFOXIDE REDUCTASE"/>
    <property type="match status" value="1"/>
</dbReference>
<comment type="function">
    <text evidence="4">Has an important function as a repair enzyme for proteins that have been inactivated by oxidation. Catalyzes the reversible oxidation-reduction of methionine sulfoxide in proteins to methionine.</text>
</comment>
<dbReference type="NCBIfam" id="TIGR00401">
    <property type="entry name" value="msrA"/>
    <property type="match status" value="1"/>
</dbReference>
<evidence type="ECO:0000256" key="6">
    <source>
        <dbReference type="ARBA" id="ARBA00030643"/>
    </source>
</evidence>
<dbReference type="OMA" id="LFWESHD"/>
<dbReference type="GO" id="GO:0005737">
    <property type="term" value="C:cytoplasm"/>
    <property type="evidence" value="ECO:0007669"/>
    <property type="project" value="TreeGrafter"/>
</dbReference>
<evidence type="ECO:0000256" key="8">
    <source>
        <dbReference type="ARBA" id="ARBA00048782"/>
    </source>
</evidence>
<dbReference type="PROSITE" id="PS51257">
    <property type="entry name" value="PROKAR_LIPOPROTEIN"/>
    <property type="match status" value="1"/>
</dbReference>
<dbReference type="EC" id="1.8.4.11" evidence="2"/>
<evidence type="ECO:0000256" key="4">
    <source>
        <dbReference type="ARBA" id="ARBA00024679"/>
    </source>
</evidence>
<protein>
    <recommendedName>
        <fullName evidence="9">Mitochondrial peptide methionine sulfoxide reductase</fullName>
        <ecNumber evidence="2">1.8.4.11</ecNumber>
    </recommendedName>
    <alternativeName>
        <fullName evidence="6">Peptide-methionine (S)-S-oxide reductase</fullName>
    </alternativeName>
    <alternativeName>
        <fullName evidence="5">Protein-methionine-S-oxide reductase</fullName>
    </alternativeName>
</protein>
<proteinExistence type="inferred from homology"/>
<dbReference type="InterPro" id="IPR050162">
    <property type="entry name" value="MsrA_MetSO_reductase"/>
</dbReference>
<comment type="catalytic activity">
    <reaction evidence="7">
        <text>L-methionyl-[protein] + [thioredoxin]-disulfide + H2O = L-methionyl-(S)-S-oxide-[protein] + [thioredoxin]-dithiol</text>
        <dbReference type="Rhea" id="RHEA:14217"/>
        <dbReference type="Rhea" id="RHEA-COMP:10698"/>
        <dbReference type="Rhea" id="RHEA-COMP:10700"/>
        <dbReference type="Rhea" id="RHEA-COMP:12313"/>
        <dbReference type="Rhea" id="RHEA-COMP:12315"/>
        <dbReference type="ChEBI" id="CHEBI:15377"/>
        <dbReference type="ChEBI" id="CHEBI:16044"/>
        <dbReference type="ChEBI" id="CHEBI:29950"/>
        <dbReference type="ChEBI" id="CHEBI:44120"/>
        <dbReference type="ChEBI" id="CHEBI:50058"/>
        <dbReference type="EC" id="1.8.4.11"/>
    </reaction>
</comment>
<dbReference type="AlphaFoldDB" id="A0A401PGI4"/>
<accession>A0A401PGI4</accession>
<name>A0A401PGI4_SCYTO</name>
<dbReference type="Pfam" id="PF01625">
    <property type="entry name" value="PMSR"/>
    <property type="match status" value="1"/>
</dbReference>
<evidence type="ECO:0000256" key="5">
    <source>
        <dbReference type="ARBA" id="ARBA00030273"/>
    </source>
</evidence>
<evidence type="ECO:0000259" key="10">
    <source>
        <dbReference type="Pfam" id="PF01625"/>
    </source>
</evidence>
<dbReference type="GO" id="GO:0034599">
    <property type="term" value="P:cellular response to oxidative stress"/>
    <property type="evidence" value="ECO:0007669"/>
    <property type="project" value="TreeGrafter"/>
</dbReference>
<evidence type="ECO:0000256" key="3">
    <source>
        <dbReference type="ARBA" id="ARBA00023002"/>
    </source>
</evidence>
<dbReference type="PANTHER" id="PTHR42799:SF2">
    <property type="entry name" value="MITOCHONDRIAL PEPTIDE METHIONINE SULFOXIDE REDUCTASE"/>
    <property type="match status" value="1"/>
</dbReference>
<gene>
    <name evidence="11" type="ORF">scyTo_0001884</name>
</gene>
<dbReference type="EMBL" id="BFAA01000440">
    <property type="protein sequence ID" value="GCB72235.1"/>
    <property type="molecule type" value="Genomic_DNA"/>
</dbReference>
<dbReference type="HAMAP" id="MF_01401">
    <property type="entry name" value="MsrA"/>
    <property type="match status" value="1"/>
</dbReference>
<feature type="domain" description="Peptide methionine sulphoxide reductase MsrA" evidence="10">
    <location>
        <begin position="29"/>
        <end position="181"/>
    </location>
</feature>
<dbReference type="FunFam" id="3.30.1060.10:FF:000001">
    <property type="entry name" value="Peptide methionine sulfoxide reductase MsrA"/>
    <property type="match status" value="1"/>
</dbReference>
<dbReference type="SUPFAM" id="SSF55068">
    <property type="entry name" value="Peptide methionine sulfoxide reductase"/>
    <property type="match status" value="1"/>
</dbReference>
<dbReference type="STRING" id="75743.A0A401PGI4"/>
<dbReference type="InterPro" id="IPR036509">
    <property type="entry name" value="Met_Sox_Rdtase_MsrA_sf"/>
</dbReference>
<keyword evidence="3" id="KW-0560">Oxidoreductase</keyword>
<dbReference type="OrthoDB" id="77405at2759"/>
<dbReference type="InterPro" id="IPR002569">
    <property type="entry name" value="Met_Sox_Rdtase_MsrA_dom"/>
</dbReference>
<sequence length="196" mass="22072">MAKDYYSQAKHHVNGNRTVGPFPEGLQMVMFGMGCFWGAERKFWVLKGIYSTQAGYAGGFIPNPTYEEVCSGMSGHAEVVRVVYHPDKICFEKLLKVFWESHDPTQGMRQGNDIGTPYRSVIYPYTQEQMAAALKSKEAYQEELNKSGFGQITTEIREAQEFYYAEDYHQQYLNKNPGGYCGLGGTGISCPIGIQK</sequence>
<organism evidence="11 12">
    <name type="scientific">Scyliorhinus torazame</name>
    <name type="common">Cloudy catshark</name>
    <name type="synonym">Catulus torazame</name>
    <dbReference type="NCBI Taxonomy" id="75743"/>
    <lineage>
        <taxon>Eukaryota</taxon>
        <taxon>Metazoa</taxon>
        <taxon>Chordata</taxon>
        <taxon>Craniata</taxon>
        <taxon>Vertebrata</taxon>
        <taxon>Chondrichthyes</taxon>
        <taxon>Elasmobranchii</taxon>
        <taxon>Galeomorphii</taxon>
        <taxon>Galeoidea</taxon>
        <taxon>Carcharhiniformes</taxon>
        <taxon>Scyliorhinidae</taxon>
        <taxon>Scyliorhinus</taxon>
    </lineage>
</organism>
<evidence type="ECO:0000256" key="9">
    <source>
        <dbReference type="ARBA" id="ARBA00067384"/>
    </source>
</evidence>
<evidence type="ECO:0000256" key="2">
    <source>
        <dbReference type="ARBA" id="ARBA00012502"/>
    </source>
</evidence>
<comment type="caution">
    <text evidence="11">The sequence shown here is derived from an EMBL/GenBank/DDBJ whole genome shotgun (WGS) entry which is preliminary data.</text>
</comment>
<evidence type="ECO:0000313" key="12">
    <source>
        <dbReference type="Proteomes" id="UP000288216"/>
    </source>
</evidence>